<evidence type="ECO:0000313" key="2">
    <source>
        <dbReference type="EMBL" id="MFC0384505.1"/>
    </source>
</evidence>
<dbReference type="Pfam" id="PF06698">
    <property type="entry name" value="DUF1192"/>
    <property type="match status" value="1"/>
</dbReference>
<gene>
    <name evidence="2" type="ORF">ACFFIC_02950</name>
</gene>
<dbReference type="Proteomes" id="UP001589789">
    <property type="component" value="Unassembled WGS sequence"/>
</dbReference>
<dbReference type="RefSeq" id="WP_377048566.1">
    <property type="nucleotide sequence ID" value="NZ_JBHLVZ010000002.1"/>
</dbReference>
<dbReference type="EMBL" id="JBHLVZ010000002">
    <property type="protein sequence ID" value="MFC0384505.1"/>
    <property type="molecule type" value="Genomic_DNA"/>
</dbReference>
<keyword evidence="1" id="KW-0175">Coiled coil</keyword>
<feature type="coiled-coil region" evidence="1">
    <location>
        <begin position="26"/>
        <end position="53"/>
    </location>
</feature>
<organism evidence="2 3">
    <name type="scientific">Muricoccus vinaceus</name>
    <dbReference type="NCBI Taxonomy" id="424704"/>
    <lineage>
        <taxon>Bacteria</taxon>
        <taxon>Pseudomonadati</taxon>
        <taxon>Pseudomonadota</taxon>
        <taxon>Alphaproteobacteria</taxon>
        <taxon>Acetobacterales</taxon>
        <taxon>Roseomonadaceae</taxon>
        <taxon>Muricoccus</taxon>
    </lineage>
</organism>
<keyword evidence="3" id="KW-1185">Reference proteome</keyword>
<protein>
    <submittedName>
        <fullName evidence="2">DUF1192 family protein</fullName>
    </submittedName>
</protein>
<reference evidence="2 3" key="1">
    <citation type="submission" date="2024-09" db="EMBL/GenBank/DDBJ databases">
        <authorList>
            <person name="Sun Q."/>
            <person name="Mori K."/>
        </authorList>
    </citation>
    <scope>NUCLEOTIDE SEQUENCE [LARGE SCALE GENOMIC DNA]</scope>
    <source>
        <strain evidence="2 3">CCM 7468</strain>
    </source>
</reference>
<evidence type="ECO:0000313" key="3">
    <source>
        <dbReference type="Proteomes" id="UP001589789"/>
    </source>
</evidence>
<name>A0ABV6IP03_9PROT</name>
<evidence type="ECO:0000256" key="1">
    <source>
        <dbReference type="SAM" id="Coils"/>
    </source>
</evidence>
<dbReference type="InterPro" id="IPR009579">
    <property type="entry name" value="DUF1192"/>
</dbReference>
<sequence length="65" mass="7108">MMMEEDARPRPVAGSFAPAALAEWSEDTLRAYVEALRAEIARAEAAIAARSAQRAAADAFFRRPE</sequence>
<comment type="caution">
    <text evidence="2">The sequence shown here is derived from an EMBL/GenBank/DDBJ whole genome shotgun (WGS) entry which is preliminary data.</text>
</comment>
<proteinExistence type="predicted"/>
<accession>A0ABV6IP03</accession>